<evidence type="ECO:0000256" key="2">
    <source>
        <dbReference type="SAM" id="SignalP"/>
    </source>
</evidence>
<dbReference type="EMBL" id="JABEXW010000602">
    <property type="protein sequence ID" value="KAF4961801.1"/>
    <property type="molecule type" value="Genomic_DNA"/>
</dbReference>
<evidence type="ECO:0000256" key="1">
    <source>
        <dbReference type="SAM" id="MobiDB-lite"/>
    </source>
</evidence>
<keyword evidence="2" id="KW-0732">Signal</keyword>
<name>A0A8H4X5K1_9HYPO</name>
<reference evidence="3" key="1">
    <citation type="journal article" date="2020" name="BMC Genomics">
        <title>Correction to: Identification and distribution of gene clusters required for synthesis of sphingolipid metabolism inhibitors in diverse species of the filamentous fungus Fusarium.</title>
        <authorList>
            <person name="Kim H.S."/>
            <person name="Lohmar J.M."/>
            <person name="Busman M."/>
            <person name="Brown D.W."/>
            <person name="Naumann T.A."/>
            <person name="Divon H.H."/>
            <person name="Lysoe E."/>
            <person name="Uhlig S."/>
            <person name="Proctor R.H."/>
        </authorList>
    </citation>
    <scope>NUCLEOTIDE SEQUENCE</scope>
    <source>
        <strain evidence="3">NRRL 20472</strain>
    </source>
</reference>
<comment type="caution">
    <text evidence="3">The sequence shown here is derived from an EMBL/GenBank/DDBJ whole genome shotgun (WGS) entry which is preliminary data.</text>
</comment>
<feature type="chain" id="PRO_5034592818" evidence="2">
    <location>
        <begin position="16"/>
        <end position="273"/>
    </location>
</feature>
<dbReference type="Proteomes" id="UP000622797">
    <property type="component" value="Unassembled WGS sequence"/>
</dbReference>
<evidence type="ECO:0000313" key="4">
    <source>
        <dbReference type="Proteomes" id="UP000622797"/>
    </source>
</evidence>
<accession>A0A8H4X5K1</accession>
<organism evidence="3 4">
    <name type="scientific">Fusarium sarcochroum</name>
    <dbReference type="NCBI Taxonomy" id="1208366"/>
    <lineage>
        <taxon>Eukaryota</taxon>
        <taxon>Fungi</taxon>
        <taxon>Dikarya</taxon>
        <taxon>Ascomycota</taxon>
        <taxon>Pezizomycotina</taxon>
        <taxon>Sordariomycetes</taxon>
        <taxon>Hypocreomycetidae</taxon>
        <taxon>Hypocreales</taxon>
        <taxon>Nectriaceae</taxon>
        <taxon>Fusarium</taxon>
        <taxon>Fusarium lateritium species complex</taxon>
    </lineage>
</organism>
<feature type="signal peptide" evidence="2">
    <location>
        <begin position="1"/>
        <end position="15"/>
    </location>
</feature>
<feature type="region of interest" description="Disordered" evidence="1">
    <location>
        <begin position="27"/>
        <end position="134"/>
    </location>
</feature>
<protein>
    <submittedName>
        <fullName evidence="3">Uncharacterized protein</fullName>
    </submittedName>
</protein>
<sequence length="273" mass="27626">MQLLSLLYLSAVAYALSIQPRQFGGGFRGPPNFGNGDITNGNFPQDNANNDANNGVNNGVNNADGANQDAGNQGNNGANDGVNNGVDNGASDDTNNGANNGDNQGNNGTNNGDGNGNDQTAGDGAAGGGDTTAADGQTVVFTETNGVPGNECLTFRNNGEIVDAACVNEAIDRQITPTTVNGQNALQVQRTFTPDFRADLVNVQACVGFNGTHFRAEDCNAQGVEPVTFQNGQLVASGGACASGHDDAAQMTVDTSGAQCATYTTTDVQPAAA</sequence>
<reference evidence="3" key="2">
    <citation type="submission" date="2020-05" db="EMBL/GenBank/DDBJ databases">
        <authorList>
            <person name="Kim H.-S."/>
            <person name="Proctor R.H."/>
            <person name="Brown D.W."/>
        </authorList>
    </citation>
    <scope>NUCLEOTIDE SEQUENCE</scope>
    <source>
        <strain evidence="3">NRRL 20472</strain>
    </source>
</reference>
<dbReference type="AlphaFoldDB" id="A0A8H4X5K1"/>
<evidence type="ECO:0000313" key="3">
    <source>
        <dbReference type="EMBL" id="KAF4961801.1"/>
    </source>
</evidence>
<dbReference type="OrthoDB" id="2986744at2759"/>
<proteinExistence type="predicted"/>
<keyword evidence="4" id="KW-1185">Reference proteome</keyword>
<feature type="compositionally biased region" description="Low complexity" evidence="1">
    <location>
        <begin position="45"/>
        <end position="123"/>
    </location>
</feature>
<gene>
    <name evidence="3" type="ORF">FSARC_10097</name>
</gene>